<comment type="similarity">
    <text evidence="1">Belongs to the short-chain dehydrogenases/reductases (SDR) family.</text>
</comment>
<reference evidence="4 5" key="1">
    <citation type="submission" date="2011-04" db="EMBL/GenBank/DDBJ databases">
        <authorList>
            <person name="Muzny D."/>
            <person name="Qin X."/>
            <person name="Deng J."/>
            <person name="Jiang H."/>
            <person name="Liu Y."/>
            <person name="Qu J."/>
            <person name="Song X.-Z."/>
            <person name="Zhang L."/>
            <person name="Thornton R."/>
            <person name="Coyle M."/>
            <person name="Francisco L."/>
            <person name="Jackson L."/>
            <person name="Javaid M."/>
            <person name="Korchina V."/>
            <person name="Kovar C."/>
            <person name="Mata R."/>
            <person name="Mathew T."/>
            <person name="Ngo R."/>
            <person name="Nguyen L."/>
            <person name="Nguyen N."/>
            <person name="Okwuonu G."/>
            <person name="Ongeri F."/>
            <person name="Pham C."/>
            <person name="Simmons D."/>
            <person name="Wilczek-Boney K."/>
            <person name="Hale W."/>
            <person name="Jakkamsetti A."/>
            <person name="Pham P."/>
            <person name="Ruth R."/>
            <person name="San Lucas F."/>
            <person name="Warren J."/>
            <person name="Zhang J."/>
            <person name="Zhao Z."/>
            <person name="Zhou C."/>
            <person name="Zhu D."/>
            <person name="Lee S."/>
            <person name="Bess C."/>
            <person name="Blankenburg K."/>
            <person name="Forbes L."/>
            <person name="Fu Q."/>
            <person name="Gubbala S."/>
            <person name="Hirani K."/>
            <person name="Jayaseelan J.C."/>
            <person name="Lara F."/>
            <person name="Munidasa M."/>
            <person name="Palculict T."/>
            <person name="Patil S."/>
            <person name="Pu L.-L."/>
            <person name="Saada N."/>
            <person name="Tang L."/>
            <person name="Weissenberger G."/>
            <person name="Zhu Y."/>
            <person name="Hemphill L."/>
            <person name="Shang Y."/>
            <person name="Youmans B."/>
            <person name="Ayvaz T."/>
            <person name="Ross M."/>
            <person name="Santibanez J."/>
            <person name="Aqrawi P."/>
            <person name="Gross S."/>
            <person name="Joshi V."/>
            <person name="Fowler G."/>
            <person name="Nazareth L."/>
            <person name="Reid J."/>
            <person name="Worley K."/>
            <person name="Petrosino J."/>
            <person name="Highlander S."/>
            <person name="Gibbs R."/>
        </authorList>
    </citation>
    <scope>NUCLEOTIDE SEQUENCE [LARGE SCALE GENOMIC DNA]</scope>
    <source>
        <strain evidence="4 5">DSM 3688</strain>
    </source>
</reference>
<dbReference type="Pfam" id="PF13561">
    <property type="entry name" value="adh_short_C2"/>
    <property type="match status" value="1"/>
</dbReference>
<dbReference type="AlphaFoldDB" id="F9D6A3"/>
<dbReference type="PATRIC" id="fig|908937.9.peg.2330"/>
<evidence type="ECO:0000313" key="5">
    <source>
        <dbReference type="Proteomes" id="UP000007820"/>
    </source>
</evidence>
<dbReference type="STRING" id="908937.Prede_2196"/>
<gene>
    <name evidence="4" type="primary">fabG4</name>
    <name evidence="3" type="ordered locus">Prede_2196</name>
    <name evidence="4" type="ORF">HMPREF9136_2381</name>
</gene>
<dbReference type="InterPro" id="IPR051122">
    <property type="entry name" value="SDR_DHRS6-like"/>
</dbReference>
<dbReference type="EMBL" id="CP003369">
    <property type="protein sequence ID" value="AGB29469.1"/>
    <property type="molecule type" value="Genomic_DNA"/>
</dbReference>
<evidence type="ECO:0000313" key="3">
    <source>
        <dbReference type="EMBL" id="AGB29469.1"/>
    </source>
</evidence>
<evidence type="ECO:0000313" key="4">
    <source>
        <dbReference type="EMBL" id="EGQ12498.1"/>
    </source>
</evidence>
<dbReference type="Proteomes" id="UP000010862">
    <property type="component" value="Chromosome 2"/>
</dbReference>
<dbReference type="PANTHER" id="PTHR43477:SF1">
    <property type="entry name" value="DIHYDROANTICAPSIN 7-DEHYDROGENASE"/>
    <property type="match status" value="1"/>
</dbReference>
<evidence type="ECO:0000256" key="2">
    <source>
        <dbReference type="ARBA" id="ARBA00023002"/>
    </source>
</evidence>
<organism evidence="4 5">
    <name type="scientific">Prevotella dentalis (strain ATCC 49559 / DSM 3688 / JCM 13448 / NCTC 12043 / ES 2772)</name>
    <name type="common">Mitsuokella dentalis</name>
    <dbReference type="NCBI Taxonomy" id="908937"/>
    <lineage>
        <taxon>Bacteria</taxon>
        <taxon>Pseudomonadati</taxon>
        <taxon>Bacteroidota</taxon>
        <taxon>Bacteroidia</taxon>
        <taxon>Bacteroidales</taxon>
        <taxon>Prevotellaceae</taxon>
        <taxon>Prevotella</taxon>
    </lineage>
</organism>
<dbReference type="Proteomes" id="UP000007820">
    <property type="component" value="Unassembled WGS sequence"/>
</dbReference>
<reference evidence="3" key="2">
    <citation type="submission" date="2012-02" db="EMBL/GenBank/DDBJ databases">
        <title>Complete sequence of chromosome 2 of Prevotella dentalis DSM 3688.</title>
        <authorList>
            <consortium name="US DOE Joint Genome Institute (JGI-PGF)"/>
            <person name="Lucas S."/>
            <person name="Copeland A."/>
            <person name="Lapidus A."/>
            <person name="Glavina del Rio T."/>
            <person name="Dalin E."/>
            <person name="Tice H."/>
            <person name="Bruce D."/>
            <person name="Goodwin L."/>
            <person name="Pitluck S."/>
            <person name="Peters L."/>
            <person name="Mikhailova N."/>
            <person name="Chertkov O."/>
            <person name="Kyrpides N."/>
            <person name="Mavromatis K."/>
            <person name="Ivanova N."/>
            <person name="Brettin T."/>
            <person name="Detter J.C."/>
            <person name="Han C."/>
            <person name="Larimer F."/>
            <person name="Land M."/>
            <person name="Hauser L."/>
            <person name="Markowitz V."/>
            <person name="Cheng J.-F."/>
            <person name="Hugenholtz P."/>
            <person name="Woyke T."/>
            <person name="Wu D."/>
            <person name="Gronow S."/>
            <person name="Wellnitz S."/>
            <person name="Brambilla E."/>
            <person name="Klenk H.-P."/>
            <person name="Eisen J.A."/>
        </authorList>
    </citation>
    <scope>NUCLEOTIDE SEQUENCE</scope>
    <source>
        <strain evidence="3">DSM 3688</strain>
    </source>
</reference>
<dbReference type="PRINTS" id="PR00081">
    <property type="entry name" value="GDHRDH"/>
</dbReference>
<dbReference type="eggNOG" id="COG1028">
    <property type="taxonomic scope" value="Bacteria"/>
</dbReference>
<dbReference type="GO" id="GO:0004316">
    <property type="term" value="F:3-oxoacyl-[acyl-carrier-protein] reductase (NADPH) activity"/>
    <property type="evidence" value="ECO:0007669"/>
    <property type="project" value="UniProtKB-EC"/>
</dbReference>
<dbReference type="PANTHER" id="PTHR43477">
    <property type="entry name" value="DIHYDROANTICAPSIN 7-DEHYDROGENASE"/>
    <property type="match status" value="1"/>
</dbReference>
<dbReference type="OrthoDB" id="9803333at2"/>
<dbReference type="EMBL" id="AFPW01000041">
    <property type="protein sequence ID" value="EGQ12498.1"/>
    <property type="molecule type" value="Genomic_DNA"/>
</dbReference>
<protein>
    <submittedName>
        <fullName evidence="4">3-oxoacyl-[acyl-carrier-protein] reductase</fullName>
        <ecNumber evidence="4">1.1.1.100</ecNumber>
    </submittedName>
</protein>
<keyword evidence="2 4" id="KW-0560">Oxidoreductase</keyword>
<name>F9D6A3_PREDD</name>
<dbReference type="CDD" id="cd05233">
    <property type="entry name" value="SDR_c"/>
    <property type="match status" value="1"/>
</dbReference>
<dbReference type="SUPFAM" id="SSF51735">
    <property type="entry name" value="NAD(P)-binding Rossmann-fold domains"/>
    <property type="match status" value="1"/>
</dbReference>
<accession>F9D6A3</accession>
<dbReference type="InterPro" id="IPR036291">
    <property type="entry name" value="NAD(P)-bd_dom_sf"/>
</dbReference>
<dbReference type="EC" id="1.1.1.100" evidence="4"/>
<evidence type="ECO:0000313" key="6">
    <source>
        <dbReference type="Proteomes" id="UP000010862"/>
    </source>
</evidence>
<dbReference type="FunFam" id="3.40.50.720:FF:000084">
    <property type="entry name" value="Short-chain dehydrogenase reductase"/>
    <property type="match status" value="1"/>
</dbReference>
<proteinExistence type="inferred from homology"/>
<keyword evidence="6" id="KW-1185">Reference proteome</keyword>
<evidence type="ECO:0000256" key="1">
    <source>
        <dbReference type="ARBA" id="ARBA00006484"/>
    </source>
</evidence>
<dbReference type="KEGG" id="pdt:Prede_2196"/>
<dbReference type="InterPro" id="IPR002347">
    <property type="entry name" value="SDR_fam"/>
</dbReference>
<sequence>MIDFNPFSLAGKQILVTGASSGIGKEIAIRCARMDASVILTARNKERLAQTAQEMPHADRHLQIIADICDDNDLEQLTAELPTLDGVVVCVGKGLTLPFQFATKDKFMDLFLTNFFAPTELIRLLYKKKLISKNGSIVILSSLGGNQIFSGGNSIYGASKAALNSIMKFCAKEFAPRKIRVNSICPGMVDTPFIHRGTITEEQLAQDKQRYLLKRYGTSEDIANGAIYLLSDASSWMTGESLVIDGGVSVK</sequence>
<dbReference type="RefSeq" id="WP_005847362.1">
    <property type="nucleotide sequence ID" value="NC_019968.1"/>
</dbReference>
<dbReference type="Gene3D" id="3.40.50.720">
    <property type="entry name" value="NAD(P)-binding Rossmann-like Domain"/>
    <property type="match status" value="1"/>
</dbReference>
<dbReference type="HOGENOM" id="CLU_010194_1_0_10"/>